<protein>
    <recommendedName>
        <fullName evidence="6">ADP-ribosylation factor</fullName>
    </recommendedName>
</protein>
<feature type="binding site" evidence="3">
    <location>
        <begin position="8"/>
        <end position="11"/>
    </location>
    <ligand>
        <name>GTP</name>
        <dbReference type="ChEBI" id="CHEBI:37565"/>
    </ligand>
</feature>
<evidence type="ECO:0000256" key="2">
    <source>
        <dbReference type="ARBA" id="ARBA00023134"/>
    </source>
</evidence>
<dbReference type="AlphaFoldDB" id="A0A498SZK4"/>
<gene>
    <name evidence="4" type="ORF">NAV_LOCUS9162</name>
</gene>
<proteinExistence type="predicted"/>
<dbReference type="PANTHER" id="PTHR11711">
    <property type="entry name" value="ADP RIBOSYLATION FACTOR-RELATED"/>
    <property type="match status" value="1"/>
</dbReference>
<dbReference type="EMBL" id="UPTC01003412">
    <property type="protein sequence ID" value="VBB34371.1"/>
    <property type="molecule type" value="Genomic_DNA"/>
</dbReference>
<feature type="non-terminal residue" evidence="4">
    <location>
        <position position="1"/>
    </location>
</feature>
<dbReference type="SUPFAM" id="SSF52540">
    <property type="entry name" value="P-loop containing nucleoside triphosphate hydrolases"/>
    <property type="match status" value="1"/>
</dbReference>
<dbReference type="Gene3D" id="3.40.50.300">
    <property type="entry name" value="P-loop containing nucleotide triphosphate hydrolases"/>
    <property type="match status" value="1"/>
</dbReference>
<dbReference type="GO" id="GO:0005525">
    <property type="term" value="F:GTP binding"/>
    <property type="evidence" value="ECO:0007669"/>
    <property type="project" value="UniProtKB-KW"/>
</dbReference>
<sequence>VPLLVFANKMDEKGAMLVSEISDCMGLNFINGRNWHICATCATTGQGLNNGFQWLLKNIRAYMESKSN</sequence>
<name>A0A498SZK4_ACAVI</name>
<evidence type="ECO:0000313" key="4">
    <source>
        <dbReference type="EMBL" id="VBB34371.1"/>
    </source>
</evidence>
<evidence type="ECO:0000256" key="1">
    <source>
        <dbReference type="ARBA" id="ARBA00022741"/>
    </source>
</evidence>
<reference evidence="4 5" key="1">
    <citation type="submission" date="2018-08" db="EMBL/GenBank/DDBJ databases">
        <authorList>
            <person name="Laetsch R D."/>
            <person name="Stevens L."/>
            <person name="Kumar S."/>
            <person name="Blaxter L. M."/>
        </authorList>
    </citation>
    <scope>NUCLEOTIDE SEQUENCE [LARGE SCALE GENOMIC DNA]</scope>
</reference>
<dbReference type="GO" id="GO:0003924">
    <property type="term" value="F:GTPase activity"/>
    <property type="evidence" value="ECO:0007669"/>
    <property type="project" value="InterPro"/>
</dbReference>
<dbReference type="InterPro" id="IPR024156">
    <property type="entry name" value="Small_GTPase_ARF"/>
</dbReference>
<keyword evidence="2 3" id="KW-0342">GTP-binding</keyword>
<evidence type="ECO:0008006" key="6">
    <source>
        <dbReference type="Google" id="ProtNLM"/>
    </source>
</evidence>
<dbReference type="InterPro" id="IPR006689">
    <property type="entry name" value="Small_GTPase_ARF/SAR"/>
</dbReference>
<dbReference type="STRING" id="6277.A0A498SZK4"/>
<accession>A0A498SZK4</accession>
<evidence type="ECO:0000313" key="5">
    <source>
        <dbReference type="Proteomes" id="UP000276991"/>
    </source>
</evidence>
<evidence type="ECO:0000256" key="3">
    <source>
        <dbReference type="PIRSR" id="PIRSR606689-1"/>
    </source>
</evidence>
<organism evidence="4 5">
    <name type="scientific">Acanthocheilonema viteae</name>
    <name type="common">Filarial nematode worm</name>
    <name type="synonym">Dipetalonema viteae</name>
    <dbReference type="NCBI Taxonomy" id="6277"/>
    <lineage>
        <taxon>Eukaryota</taxon>
        <taxon>Metazoa</taxon>
        <taxon>Ecdysozoa</taxon>
        <taxon>Nematoda</taxon>
        <taxon>Chromadorea</taxon>
        <taxon>Rhabditida</taxon>
        <taxon>Spirurina</taxon>
        <taxon>Spiruromorpha</taxon>
        <taxon>Filarioidea</taxon>
        <taxon>Onchocercidae</taxon>
        <taxon>Acanthocheilonema</taxon>
    </lineage>
</organism>
<keyword evidence="1 3" id="KW-0547">Nucleotide-binding</keyword>
<dbReference type="OrthoDB" id="442317at2759"/>
<dbReference type="InterPro" id="IPR027417">
    <property type="entry name" value="P-loop_NTPase"/>
</dbReference>
<dbReference type="Pfam" id="PF00025">
    <property type="entry name" value="Arf"/>
    <property type="match status" value="1"/>
</dbReference>
<keyword evidence="5" id="KW-1185">Reference proteome</keyword>
<dbReference type="Proteomes" id="UP000276991">
    <property type="component" value="Unassembled WGS sequence"/>
</dbReference>